<protein>
    <submittedName>
        <fullName evidence="2">Uncharacterized protein</fullName>
    </submittedName>
</protein>
<feature type="compositionally biased region" description="Polar residues" evidence="1">
    <location>
        <begin position="54"/>
        <end position="66"/>
    </location>
</feature>
<dbReference type="Proteomes" id="UP000636709">
    <property type="component" value="Unassembled WGS sequence"/>
</dbReference>
<keyword evidence="3" id="KW-1185">Reference proteome</keyword>
<accession>A0A835DSK2</accession>
<evidence type="ECO:0000313" key="3">
    <source>
        <dbReference type="Proteomes" id="UP000636709"/>
    </source>
</evidence>
<feature type="region of interest" description="Disordered" evidence="1">
    <location>
        <begin position="44"/>
        <end position="107"/>
    </location>
</feature>
<comment type="caution">
    <text evidence="2">The sequence shown here is derived from an EMBL/GenBank/DDBJ whole genome shotgun (WGS) entry which is preliminary data.</text>
</comment>
<dbReference type="OrthoDB" id="1716893at2759"/>
<proteinExistence type="predicted"/>
<dbReference type="AlphaFoldDB" id="A0A835DSK2"/>
<feature type="region of interest" description="Disordered" evidence="1">
    <location>
        <begin position="253"/>
        <end position="297"/>
    </location>
</feature>
<sequence>MPSAVLGVRLEQHKTIMINFLLLLSHHDASRPYPTTVAWLARKNGEGSAKRSTHSNATTTHTQSRTNAKRGAPTARSRALASPFSSVSPSHGGTRAVVGERPPGHARAVVPSREIPAQRMGKEKERKQRDLTRCRRLELKKLLRFGDRSGVPVARAATLARAARAVVASPQGDLGLSAAGCCTAAGLVDHHPTSYAEGDGARQVLFRRTHPRHPVTLANPAMSRNPPSLSAKGTIQTYLPAVFPWPQARAICSHPTTPLPRPLHHHQHQRHPHARIAHTRDAGAQDQEKEDRSSRDIDRRVPYTHELRLLMGSLHSPSRETYVRLQGRRWRRAGVARGFRLCPRNRFSVRRLRAELLTFIGLVGRYVRHLVRRLSSTTTGGGGGGGNGCGRSGSRRVLVGGRDTAASKGTRRAAPFVRSNSFYSQAIADCLEFIKRNSVPVEDYGTVSARR</sequence>
<evidence type="ECO:0000256" key="1">
    <source>
        <dbReference type="SAM" id="MobiDB-lite"/>
    </source>
</evidence>
<feature type="compositionally biased region" description="Basic residues" evidence="1">
    <location>
        <begin position="262"/>
        <end position="277"/>
    </location>
</feature>
<organism evidence="2 3">
    <name type="scientific">Digitaria exilis</name>
    <dbReference type="NCBI Taxonomy" id="1010633"/>
    <lineage>
        <taxon>Eukaryota</taxon>
        <taxon>Viridiplantae</taxon>
        <taxon>Streptophyta</taxon>
        <taxon>Embryophyta</taxon>
        <taxon>Tracheophyta</taxon>
        <taxon>Spermatophyta</taxon>
        <taxon>Magnoliopsida</taxon>
        <taxon>Liliopsida</taxon>
        <taxon>Poales</taxon>
        <taxon>Poaceae</taxon>
        <taxon>PACMAD clade</taxon>
        <taxon>Panicoideae</taxon>
        <taxon>Panicodae</taxon>
        <taxon>Paniceae</taxon>
        <taxon>Anthephorinae</taxon>
        <taxon>Digitaria</taxon>
    </lineage>
</organism>
<dbReference type="PANTHER" id="PTHR34996">
    <property type="entry name" value="OS06G0327400 PROTEIN"/>
    <property type="match status" value="1"/>
</dbReference>
<dbReference type="EMBL" id="JACEFO010003225">
    <property type="protein sequence ID" value="KAF8643111.1"/>
    <property type="molecule type" value="Genomic_DNA"/>
</dbReference>
<feature type="compositionally biased region" description="Gly residues" evidence="1">
    <location>
        <begin position="379"/>
        <end position="391"/>
    </location>
</feature>
<reference evidence="2" key="1">
    <citation type="submission" date="2020-07" db="EMBL/GenBank/DDBJ databases">
        <title>Genome sequence and genetic diversity analysis of an under-domesticated orphan crop, white fonio (Digitaria exilis).</title>
        <authorList>
            <person name="Bennetzen J.L."/>
            <person name="Chen S."/>
            <person name="Ma X."/>
            <person name="Wang X."/>
            <person name="Yssel A.E.J."/>
            <person name="Chaluvadi S.R."/>
            <person name="Johnson M."/>
            <person name="Gangashetty P."/>
            <person name="Hamidou F."/>
            <person name="Sanogo M.D."/>
            <person name="Zwaenepoel A."/>
            <person name="Wallace J."/>
            <person name="Van De Peer Y."/>
            <person name="Van Deynze A."/>
        </authorList>
    </citation>
    <scope>NUCLEOTIDE SEQUENCE</scope>
    <source>
        <tissue evidence="2">Leaves</tissue>
    </source>
</reference>
<name>A0A835DSK2_9POAL</name>
<dbReference type="PANTHER" id="PTHR34996:SF5">
    <property type="entry name" value="OS02G0713250 PROTEIN"/>
    <property type="match status" value="1"/>
</dbReference>
<gene>
    <name evidence="2" type="ORF">HU200_066983</name>
</gene>
<feature type="region of interest" description="Disordered" evidence="1">
    <location>
        <begin position="375"/>
        <end position="395"/>
    </location>
</feature>
<feature type="compositionally biased region" description="Basic and acidic residues" evidence="1">
    <location>
        <begin position="278"/>
        <end position="297"/>
    </location>
</feature>
<evidence type="ECO:0000313" key="2">
    <source>
        <dbReference type="EMBL" id="KAF8643111.1"/>
    </source>
</evidence>